<dbReference type="PANTHER" id="PTHR14025">
    <property type="entry name" value="FANCONI ANEMIA GROUP M FANCM FAMILY MEMBER"/>
    <property type="match status" value="1"/>
</dbReference>
<protein>
    <recommendedName>
        <fullName evidence="13">ATP-dependent DNA helicase</fullName>
        <ecNumber evidence="13">3.6.4.12</ecNumber>
    </recommendedName>
</protein>
<dbReference type="GO" id="GO:0005524">
    <property type="term" value="F:ATP binding"/>
    <property type="evidence" value="ECO:0007669"/>
    <property type="project" value="UniProtKB-UniRule"/>
</dbReference>
<dbReference type="EMBL" id="MCFA01000186">
    <property type="protein sequence ID" value="ORY00223.1"/>
    <property type="molecule type" value="Genomic_DNA"/>
</dbReference>
<dbReference type="PROSITE" id="PS51192">
    <property type="entry name" value="HELICASE_ATP_BIND_1"/>
    <property type="match status" value="1"/>
</dbReference>
<evidence type="ECO:0000256" key="3">
    <source>
        <dbReference type="ARBA" id="ARBA00009889"/>
    </source>
</evidence>
<comment type="subcellular location">
    <subcellularLocation>
        <location evidence="2 13">Nucleus</location>
    </subcellularLocation>
</comment>
<feature type="domain" description="Helicase ATP-binding" evidence="15">
    <location>
        <begin position="416"/>
        <end position="584"/>
    </location>
</feature>
<dbReference type="GO" id="GO:0009378">
    <property type="term" value="F:four-way junction helicase activity"/>
    <property type="evidence" value="ECO:0007669"/>
    <property type="project" value="TreeGrafter"/>
</dbReference>
<dbReference type="SMART" id="SM00487">
    <property type="entry name" value="DEXDc"/>
    <property type="match status" value="1"/>
</dbReference>
<evidence type="ECO:0000256" key="10">
    <source>
        <dbReference type="ARBA" id="ARBA00023204"/>
    </source>
</evidence>
<keyword evidence="7" id="KW-0378">Hydrolase</keyword>
<evidence type="ECO:0000256" key="9">
    <source>
        <dbReference type="ARBA" id="ARBA00022840"/>
    </source>
</evidence>
<sequence>MEDSDEYGDSDDSAFLEAATQLEKAPTPTFLPSPRPTKRRRVDQQDERGPVSIPPSRRPQLSRPGPFIDSDSEFEGDFDQFATTRITRKAPPAHRVRNPQNGLPLNTATTCQIPERQNERAVASSDDSDGPRDPGPAATRFTPRRRNYSVQSSEELDAGALSTGATSLSSNGKKSRKKRSCARQKETGEDGDEEESAKKRYGRTKNDRIHTPAVTVDLTDIAFTAMETAGAIWQKPPLAIGVHRPGEAETGKWTGHGAMKTMALAGRQSISSRLVSRQSASRFDPIEPIVVDASPKLPVASGPAEDYDPAEELAYLPSDAFASSSSSPQKEDDDVVLVSEKRTRLVAPQTGLRQTTLFGGNAVVAEIPPSQVNKRFNFVATQREEPPTHHKIDREAMKTWVYPTNLGEPRDYQFNIVARGLFHNLLVALPTGLGKTFIAATIMLNWYRWTTDAQIVFVAPTKPLCTQQVQACFGITGIPRHDTTLLTGGVQPSLRAEEWVKKRVFFMTPQTLLNDLKSGYADPKRIVLLVVDEAHRATGSYAYVEVVSLMRRFNSSFRILALTATPGSDVEAVQKVIDGLDISRVEIRTEISQDIARYIYSRKVEKHVFKNSEEMEMCMNLYADALRPIVAKVASLNAFWSKDPLDCTPYGCNQARSRWIGSAGRNVAMPVKAMVNTIFGILGTISQAMELLKYHGIGPFYTKLRNFKEENAGKKSKYMQEIIGSEPFKKLIVRLEAWVLDDNFVGHPKLEFLQEAILDHFVNAAEGRNPDGAPPSQTRIMVFAHFRDSAEEIVKILKRHQPMIRPHVFVGQASAKNSEGMGQKEQLGVVEKFKSGTYNTLVATSIGEEGLDIGEVDLIICYDSKASPIRMLQRMGRTGRKRQGKIILLQMEGKEVNDAQKARDSYEYMQGLIADGRRFNFHDEVSRRIVPPEVQPVVDQRVVEIPLENSQADFLPEPRKNGRAPKRPPKKFHMPDGVITGFVAAGRMDQEIAPKPRAKKKLAPVYPSEEPFAWPPLETVLLNEEESKACYNRYQRLEIEEDSDSDDEEEVNDAPAFYKPGLHKWPERQRVPSKSGIFKRPGRAAQLLVGTLQRMHDMTDERLDEFRKHIQEFDIHAELERNAVVLDNPDHHQVAVMDPDMWADDDPPSLPQPKGKAKTTPKPKAKAAQKMPAPRGCPPRVDSITTPMRAPNPKPATKTPNYRMSGLADEGEESSPPPTDPGMRLGSQAVSLGSDDTVVDDVEDTQAYLQDSDLRSFIAADEEEVDIPNSSLPSLDFGGLGKGTQAVVRSAMKPRREARREKIFTSDPTDDDAVVSSDGDSDVRVGNATVVDSASEEEDALPVVSRKRARRVVLEDDDDDE</sequence>
<comment type="caution">
    <text evidence="17">The sequence shown here is derived from an EMBL/GenBank/DDBJ whole genome shotgun (WGS) entry which is preliminary data.</text>
</comment>
<dbReference type="Proteomes" id="UP000193144">
    <property type="component" value="Unassembled WGS sequence"/>
</dbReference>
<dbReference type="EC" id="3.6.4.12" evidence="13"/>
<feature type="compositionally biased region" description="Basic residues" evidence="14">
    <location>
        <begin position="961"/>
        <end position="972"/>
    </location>
</feature>
<dbReference type="CDD" id="cd18033">
    <property type="entry name" value="DEXDc_FANCM"/>
    <property type="match status" value="1"/>
</dbReference>
<feature type="compositionally biased region" description="Basic residues" evidence="14">
    <location>
        <begin position="173"/>
        <end position="182"/>
    </location>
</feature>
<feature type="compositionally biased region" description="Polar residues" evidence="14">
    <location>
        <begin position="98"/>
        <end position="112"/>
    </location>
</feature>
<evidence type="ECO:0000256" key="2">
    <source>
        <dbReference type="ARBA" id="ARBA00004123"/>
    </source>
</evidence>
<comment type="catalytic activity">
    <reaction evidence="12 13">
        <text>ATP + H2O = ADP + phosphate + H(+)</text>
        <dbReference type="Rhea" id="RHEA:13065"/>
        <dbReference type="ChEBI" id="CHEBI:15377"/>
        <dbReference type="ChEBI" id="CHEBI:15378"/>
        <dbReference type="ChEBI" id="CHEBI:30616"/>
        <dbReference type="ChEBI" id="CHEBI:43474"/>
        <dbReference type="ChEBI" id="CHEBI:456216"/>
        <dbReference type="EC" id="3.6.4.12"/>
    </reaction>
</comment>
<evidence type="ECO:0000256" key="11">
    <source>
        <dbReference type="ARBA" id="ARBA00023242"/>
    </source>
</evidence>
<keyword evidence="18" id="KW-1185">Reference proteome</keyword>
<dbReference type="InterPro" id="IPR044749">
    <property type="entry name" value="FANCM_DEXDc"/>
</dbReference>
<dbReference type="InterPro" id="IPR039686">
    <property type="entry name" value="FANCM/Mph1-like_ID"/>
</dbReference>
<evidence type="ECO:0000313" key="18">
    <source>
        <dbReference type="Proteomes" id="UP000193144"/>
    </source>
</evidence>
<dbReference type="InterPro" id="IPR027417">
    <property type="entry name" value="P-loop_NTPase"/>
</dbReference>
<organism evidence="17 18">
    <name type="scientific">Clohesyomyces aquaticus</name>
    <dbReference type="NCBI Taxonomy" id="1231657"/>
    <lineage>
        <taxon>Eukaryota</taxon>
        <taxon>Fungi</taxon>
        <taxon>Dikarya</taxon>
        <taxon>Ascomycota</taxon>
        <taxon>Pezizomycotina</taxon>
        <taxon>Dothideomycetes</taxon>
        <taxon>Pleosporomycetidae</taxon>
        <taxon>Pleosporales</taxon>
        <taxon>Lindgomycetaceae</taxon>
        <taxon>Clohesyomyces</taxon>
    </lineage>
</organism>
<dbReference type="OrthoDB" id="164902at2759"/>
<evidence type="ECO:0000259" key="16">
    <source>
        <dbReference type="PROSITE" id="PS51194"/>
    </source>
</evidence>
<feature type="region of interest" description="Disordered" evidence="14">
    <location>
        <begin position="953"/>
        <end position="976"/>
    </location>
</feature>
<evidence type="ECO:0000259" key="15">
    <source>
        <dbReference type="PROSITE" id="PS51192"/>
    </source>
</evidence>
<feature type="compositionally biased region" description="Acidic residues" evidence="14">
    <location>
        <begin position="1040"/>
        <end position="1052"/>
    </location>
</feature>
<dbReference type="GO" id="GO:0043138">
    <property type="term" value="F:3'-5' DNA helicase activity"/>
    <property type="evidence" value="ECO:0007669"/>
    <property type="project" value="InterPro"/>
</dbReference>
<dbReference type="SMART" id="SM00490">
    <property type="entry name" value="HELICc"/>
    <property type="match status" value="1"/>
</dbReference>
<dbReference type="Pfam" id="PF04851">
    <property type="entry name" value="ResIII"/>
    <property type="match status" value="1"/>
</dbReference>
<dbReference type="GO" id="GO:0045003">
    <property type="term" value="P:double-strand break repair via synthesis-dependent strand annealing"/>
    <property type="evidence" value="ECO:0007669"/>
    <property type="project" value="TreeGrafter"/>
</dbReference>
<dbReference type="Pfam" id="PF00271">
    <property type="entry name" value="Helicase_C"/>
    <property type="match status" value="1"/>
</dbReference>
<feature type="region of interest" description="Disordered" evidence="14">
    <location>
        <begin position="1139"/>
        <end position="1234"/>
    </location>
</feature>
<dbReference type="Gene3D" id="3.40.50.300">
    <property type="entry name" value="P-loop containing nucleotide triphosphate hydrolases"/>
    <property type="match status" value="2"/>
</dbReference>
<dbReference type="GO" id="GO:0036297">
    <property type="term" value="P:interstrand cross-link repair"/>
    <property type="evidence" value="ECO:0007669"/>
    <property type="project" value="TreeGrafter"/>
</dbReference>
<dbReference type="PROSITE" id="PS51194">
    <property type="entry name" value="HELICASE_CTER"/>
    <property type="match status" value="1"/>
</dbReference>
<evidence type="ECO:0000256" key="8">
    <source>
        <dbReference type="ARBA" id="ARBA00022806"/>
    </source>
</evidence>
<keyword evidence="6" id="KW-0227">DNA damage</keyword>
<feature type="compositionally biased region" description="Basic and acidic residues" evidence="14">
    <location>
        <begin position="1294"/>
        <end position="1304"/>
    </location>
</feature>
<evidence type="ECO:0000256" key="5">
    <source>
        <dbReference type="ARBA" id="ARBA00022741"/>
    </source>
</evidence>
<feature type="region of interest" description="Disordered" evidence="14">
    <location>
        <begin position="1040"/>
        <end position="1075"/>
    </location>
</feature>
<keyword evidence="9" id="KW-0067">ATP-binding</keyword>
<dbReference type="STRING" id="1231657.A0A1Y1YQC3"/>
<keyword evidence="8" id="KW-0347">Helicase</keyword>
<dbReference type="CDD" id="cd18801">
    <property type="entry name" value="SF2_C_FANCM_Hef"/>
    <property type="match status" value="1"/>
</dbReference>
<evidence type="ECO:0000256" key="1">
    <source>
        <dbReference type="ARBA" id="ARBA00003813"/>
    </source>
</evidence>
<reference evidence="17 18" key="1">
    <citation type="submission" date="2016-07" db="EMBL/GenBank/DDBJ databases">
        <title>Pervasive Adenine N6-methylation of Active Genes in Fungi.</title>
        <authorList>
            <consortium name="DOE Joint Genome Institute"/>
            <person name="Mondo S.J."/>
            <person name="Dannebaum R.O."/>
            <person name="Kuo R.C."/>
            <person name="Labutti K."/>
            <person name="Haridas S."/>
            <person name="Kuo A."/>
            <person name="Salamov A."/>
            <person name="Ahrendt S.R."/>
            <person name="Lipzen A."/>
            <person name="Sullivan W."/>
            <person name="Andreopoulos W.B."/>
            <person name="Clum A."/>
            <person name="Lindquist E."/>
            <person name="Daum C."/>
            <person name="Ramamoorthy G.K."/>
            <person name="Gryganskyi A."/>
            <person name="Culley D."/>
            <person name="Magnuson J.K."/>
            <person name="James T.Y."/>
            <person name="O'Malley M.A."/>
            <person name="Stajich J.E."/>
            <person name="Spatafora J.W."/>
            <person name="Visel A."/>
            <person name="Grigoriev I.V."/>
        </authorList>
    </citation>
    <scope>NUCLEOTIDE SEQUENCE [LARGE SCALE GENOMIC DNA]</scope>
    <source>
        <strain evidence="17 18">CBS 115471</strain>
    </source>
</reference>
<feature type="domain" description="Helicase C-terminal" evidence="16">
    <location>
        <begin position="757"/>
        <end position="925"/>
    </location>
</feature>
<dbReference type="InterPro" id="IPR014001">
    <property type="entry name" value="Helicase_ATP-bd"/>
</dbReference>
<accession>A0A1Y1YQC3</accession>
<evidence type="ECO:0000256" key="14">
    <source>
        <dbReference type="SAM" id="MobiDB-lite"/>
    </source>
</evidence>
<dbReference type="GO" id="GO:0000400">
    <property type="term" value="F:four-way junction DNA binding"/>
    <property type="evidence" value="ECO:0007669"/>
    <property type="project" value="TreeGrafter"/>
</dbReference>
<dbReference type="GO" id="GO:0005634">
    <property type="term" value="C:nucleus"/>
    <property type="evidence" value="ECO:0007669"/>
    <property type="project" value="UniProtKB-SubCell"/>
</dbReference>
<dbReference type="SUPFAM" id="SSF52540">
    <property type="entry name" value="P-loop containing nucleoside triphosphate hydrolases"/>
    <property type="match status" value="1"/>
</dbReference>
<evidence type="ECO:0000313" key="17">
    <source>
        <dbReference type="EMBL" id="ORY00223.1"/>
    </source>
</evidence>
<name>A0A1Y1YQC3_9PLEO</name>
<comment type="function">
    <text evidence="1 13">ATP-dependent DNA helicase involved in DNA damage repair by homologous recombination and in genome maintenance. Capable of unwinding D-loops. Plays a role in limiting crossover recombinants during mitotic DNA double-strand break (DSB) repair. Component of a FANCM-MHF complex which promotes gene conversion at blocked replication forks, probably by reversal of the stalled fork.</text>
</comment>
<comment type="subunit">
    <text evidence="4 13">Interacts with the MHF histone-fold complex to form the FANCM-MHF complex.</text>
</comment>
<comment type="similarity">
    <text evidence="3 13">Belongs to the DEAD box helicase family. DEAH subfamily. FANCM sub-subfamily.</text>
</comment>
<dbReference type="GO" id="GO:0016887">
    <property type="term" value="F:ATP hydrolysis activity"/>
    <property type="evidence" value="ECO:0007669"/>
    <property type="project" value="RHEA"/>
</dbReference>
<evidence type="ECO:0000256" key="6">
    <source>
        <dbReference type="ARBA" id="ARBA00022763"/>
    </source>
</evidence>
<evidence type="ECO:0000256" key="7">
    <source>
        <dbReference type="ARBA" id="ARBA00022801"/>
    </source>
</evidence>
<keyword evidence="11" id="KW-0539">Nucleus</keyword>
<feature type="region of interest" description="Disordered" evidence="14">
    <location>
        <begin position="1"/>
        <end position="206"/>
    </location>
</feature>
<evidence type="ECO:0000256" key="13">
    <source>
        <dbReference type="RuleBase" id="RU367027"/>
    </source>
</evidence>
<evidence type="ECO:0000256" key="4">
    <source>
        <dbReference type="ARBA" id="ARBA00011390"/>
    </source>
</evidence>
<feature type="compositionally biased region" description="Acidic residues" evidence="14">
    <location>
        <begin position="1"/>
        <end position="14"/>
    </location>
</feature>
<keyword evidence="5" id="KW-0547">Nucleotide-binding</keyword>
<dbReference type="PANTHER" id="PTHR14025:SF20">
    <property type="entry name" value="FANCONI ANEMIA GROUP M PROTEIN"/>
    <property type="match status" value="1"/>
</dbReference>
<feature type="compositionally biased region" description="Basic residues" evidence="14">
    <location>
        <begin position="1155"/>
        <end position="1167"/>
    </location>
</feature>
<feature type="region of interest" description="Disordered" evidence="14">
    <location>
        <begin position="1288"/>
        <end position="1344"/>
    </location>
</feature>
<dbReference type="InterPro" id="IPR006935">
    <property type="entry name" value="Helicase/UvrB_N"/>
</dbReference>
<dbReference type="FunFam" id="3.40.50.300:FF:000861">
    <property type="entry name" value="Fanconi anemia, complementation group M"/>
    <property type="match status" value="1"/>
</dbReference>
<proteinExistence type="inferred from homology"/>
<feature type="compositionally biased region" description="Basic residues" evidence="14">
    <location>
        <begin position="86"/>
        <end position="97"/>
    </location>
</feature>
<dbReference type="CDD" id="cd12091">
    <property type="entry name" value="FANCM_ID"/>
    <property type="match status" value="1"/>
</dbReference>
<evidence type="ECO:0000256" key="12">
    <source>
        <dbReference type="ARBA" id="ARBA00047995"/>
    </source>
</evidence>
<keyword evidence="10" id="KW-0234">DNA repair</keyword>
<dbReference type="InterPro" id="IPR001650">
    <property type="entry name" value="Helicase_C-like"/>
</dbReference>
<gene>
    <name evidence="17" type="ORF">BCR34DRAFT_606324</name>
</gene>